<dbReference type="STRING" id="642492.Clole_3199"/>
<dbReference type="NCBIfam" id="NF040919">
    <property type="entry name" value="Clostri_philic"/>
    <property type="match status" value="1"/>
</dbReference>
<evidence type="ECO:0000313" key="2">
    <source>
        <dbReference type="EMBL" id="ADZ84893.1"/>
    </source>
</evidence>
<evidence type="ECO:0000256" key="1">
    <source>
        <dbReference type="SAM" id="MobiDB-lite"/>
    </source>
</evidence>
<accession>F2JPV8</accession>
<protein>
    <submittedName>
        <fullName evidence="2">Uncharacterized protein</fullName>
    </submittedName>
</protein>
<sequence length="41" mass="4754">MANKPGSCNPMQKGERRQKLHEEQNNHGESKKKTSYRTPVE</sequence>
<dbReference type="RefSeq" id="WP_013658171.1">
    <property type="nucleotide sequence ID" value="NC_015275.1"/>
</dbReference>
<name>F2JPV8_CELLD</name>
<proteinExistence type="predicted"/>
<dbReference type="AlphaFoldDB" id="F2JPV8"/>
<dbReference type="HOGENOM" id="CLU_214268_0_0_9"/>
<keyword evidence="3" id="KW-1185">Reference proteome</keyword>
<reference evidence="2 3" key="1">
    <citation type="journal article" date="2011" name="J. Bacteriol.">
        <title>Complete genome sequence of the cellulose-degrading bacterium Cellulosilyticum lentocellum.</title>
        <authorList>
            <consortium name="US DOE Joint Genome Institute"/>
            <person name="Miller D.A."/>
            <person name="Suen G."/>
            <person name="Bruce D."/>
            <person name="Copeland A."/>
            <person name="Cheng J.F."/>
            <person name="Detter C."/>
            <person name="Goodwin L.A."/>
            <person name="Han C.S."/>
            <person name="Hauser L.J."/>
            <person name="Land M.L."/>
            <person name="Lapidus A."/>
            <person name="Lucas S."/>
            <person name="Meincke L."/>
            <person name="Pitluck S."/>
            <person name="Tapia R."/>
            <person name="Teshima H."/>
            <person name="Woyke T."/>
            <person name="Fox B.G."/>
            <person name="Angert E.R."/>
            <person name="Currie C.R."/>
        </authorList>
    </citation>
    <scope>NUCLEOTIDE SEQUENCE [LARGE SCALE GENOMIC DNA]</scope>
    <source>
        <strain evidence="3">ATCC 49066 / DSM 5427 / NCIMB 11756 / RHM5</strain>
    </source>
</reference>
<organism evidence="2 3">
    <name type="scientific">Cellulosilyticum lentocellum (strain ATCC 49066 / DSM 5427 / NCIMB 11756 / RHM5)</name>
    <name type="common">Clostridium lentocellum</name>
    <dbReference type="NCBI Taxonomy" id="642492"/>
    <lineage>
        <taxon>Bacteria</taxon>
        <taxon>Bacillati</taxon>
        <taxon>Bacillota</taxon>
        <taxon>Clostridia</taxon>
        <taxon>Lachnospirales</taxon>
        <taxon>Cellulosilyticaceae</taxon>
        <taxon>Cellulosilyticum</taxon>
    </lineage>
</organism>
<gene>
    <name evidence="2" type="ordered locus">Clole_3199</name>
</gene>
<evidence type="ECO:0000313" key="3">
    <source>
        <dbReference type="Proteomes" id="UP000008467"/>
    </source>
</evidence>
<dbReference type="KEGG" id="cle:Clole_3199"/>
<dbReference type="Proteomes" id="UP000008467">
    <property type="component" value="Chromosome"/>
</dbReference>
<feature type="compositionally biased region" description="Basic and acidic residues" evidence="1">
    <location>
        <begin position="13"/>
        <end position="32"/>
    </location>
</feature>
<feature type="region of interest" description="Disordered" evidence="1">
    <location>
        <begin position="1"/>
        <end position="41"/>
    </location>
</feature>
<dbReference type="EMBL" id="CP002582">
    <property type="protein sequence ID" value="ADZ84893.1"/>
    <property type="molecule type" value="Genomic_DNA"/>
</dbReference>